<evidence type="ECO:0008006" key="7">
    <source>
        <dbReference type="Google" id="ProtNLM"/>
    </source>
</evidence>
<organism evidence="5 6">
    <name type="scientific">Spermophilus dauricus</name>
    <name type="common">Daurian ground squirrel</name>
    <dbReference type="NCBI Taxonomy" id="99837"/>
    <lineage>
        <taxon>Eukaryota</taxon>
        <taxon>Metazoa</taxon>
        <taxon>Chordata</taxon>
        <taxon>Craniata</taxon>
        <taxon>Vertebrata</taxon>
        <taxon>Euteleostomi</taxon>
        <taxon>Mammalia</taxon>
        <taxon>Eutheria</taxon>
        <taxon>Euarchontoglires</taxon>
        <taxon>Glires</taxon>
        <taxon>Rodentia</taxon>
        <taxon>Sciuromorpha</taxon>
        <taxon>Sciuridae</taxon>
        <taxon>Xerinae</taxon>
        <taxon>Marmotini</taxon>
        <taxon>Spermophilus</taxon>
    </lineage>
</organism>
<evidence type="ECO:0000256" key="2">
    <source>
        <dbReference type="ARBA" id="ARBA00022737"/>
    </source>
</evidence>
<dbReference type="InterPro" id="IPR052415">
    <property type="entry name" value="Diphthine_MTase"/>
</dbReference>
<accession>A0A8C9UL16</accession>
<dbReference type="InterPro" id="IPR036322">
    <property type="entry name" value="WD40_repeat_dom_sf"/>
</dbReference>
<comment type="pathway">
    <text evidence="3">Protein modification.</text>
</comment>
<evidence type="ECO:0000256" key="4">
    <source>
        <dbReference type="SAM" id="MobiDB-lite"/>
    </source>
</evidence>
<reference evidence="5" key="2">
    <citation type="submission" date="2025-09" db="UniProtKB">
        <authorList>
            <consortium name="Ensembl"/>
        </authorList>
    </citation>
    <scope>IDENTIFICATION</scope>
</reference>
<dbReference type="PANTHER" id="PTHR46042">
    <property type="entry name" value="DIPHTHINE METHYLTRANSFERASE"/>
    <property type="match status" value="1"/>
</dbReference>
<evidence type="ECO:0000313" key="6">
    <source>
        <dbReference type="Proteomes" id="UP000694422"/>
    </source>
</evidence>
<evidence type="ECO:0000256" key="1">
    <source>
        <dbReference type="ARBA" id="ARBA00022574"/>
    </source>
</evidence>
<dbReference type="Ensembl" id="ENSSDAT00000004747.1">
    <property type="protein sequence ID" value="ENSSDAP00000004130.1"/>
    <property type="gene ID" value="ENSSDAG00000003893.1"/>
</dbReference>
<name>A0A8C9UL16_SPEDA</name>
<keyword evidence="6" id="KW-1185">Reference proteome</keyword>
<dbReference type="SUPFAM" id="SSF50978">
    <property type="entry name" value="WD40 repeat-like"/>
    <property type="match status" value="1"/>
</dbReference>
<dbReference type="GO" id="GO:0005737">
    <property type="term" value="C:cytoplasm"/>
    <property type="evidence" value="ECO:0007669"/>
    <property type="project" value="TreeGrafter"/>
</dbReference>
<keyword evidence="1" id="KW-0853">WD repeat</keyword>
<evidence type="ECO:0000313" key="5">
    <source>
        <dbReference type="Ensembl" id="ENSSDAP00000004130.1"/>
    </source>
</evidence>
<protein>
    <recommendedName>
        <fullName evidence="7">Diphthine methyltransferase</fullName>
    </recommendedName>
</protein>
<sequence>MTPTVHSLHSLPMGGRNIPPCRCCSGTRAEAQLALICHWLPGSSYDEHVLLWDTRSMKQPWADVPVQGGVWRLKWHPFHHHLLLVACMHSGFRILSCQKTTEKQEVVVMASHTLPNSLVYGADWSWLLARSLQPIPSSSFPLSEVGARLADWAYGLKLVNTSPATSLQAMVDDDGEGHARSQPKASLLDRKSGSQNYDYSSYPEGMNLDSSLLATCSFYDHVLHLWKWEAS</sequence>
<dbReference type="InterPro" id="IPR015943">
    <property type="entry name" value="WD40/YVTN_repeat-like_dom_sf"/>
</dbReference>
<proteinExistence type="predicted"/>
<dbReference type="Proteomes" id="UP000694422">
    <property type="component" value="Unplaced"/>
</dbReference>
<feature type="region of interest" description="Disordered" evidence="4">
    <location>
        <begin position="173"/>
        <end position="195"/>
    </location>
</feature>
<dbReference type="GO" id="GO:0061685">
    <property type="term" value="F:diphthine methylesterase activity"/>
    <property type="evidence" value="ECO:0007669"/>
    <property type="project" value="TreeGrafter"/>
</dbReference>
<evidence type="ECO:0000256" key="3">
    <source>
        <dbReference type="ARBA" id="ARBA00043952"/>
    </source>
</evidence>
<dbReference type="Gene3D" id="2.130.10.10">
    <property type="entry name" value="YVTN repeat-like/Quinoprotein amine dehydrogenase"/>
    <property type="match status" value="1"/>
</dbReference>
<dbReference type="PANTHER" id="PTHR46042:SF1">
    <property type="entry name" value="DIPHTHINE METHYLTRANSFERASE"/>
    <property type="match status" value="1"/>
</dbReference>
<dbReference type="GO" id="GO:0017183">
    <property type="term" value="P:protein histidyl modification to diphthamide"/>
    <property type="evidence" value="ECO:0007669"/>
    <property type="project" value="TreeGrafter"/>
</dbReference>
<dbReference type="AlphaFoldDB" id="A0A8C9UL16"/>
<keyword evidence="2" id="KW-0677">Repeat</keyword>
<reference evidence="5" key="1">
    <citation type="submission" date="2025-08" db="UniProtKB">
        <authorList>
            <consortium name="Ensembl"/>
        </authorList>
    </citation>
    <scope>IDENTIFICATION</scope>
</reference>